<keyword evidence="3" id="KW-0808">Transferase</keyword>
<dbReference type="KEGG" id="fuv:JR347_04170"/>
<name>A0A974WMP6_9BACT</name>
<evidence type="ECO:0000259" key="1">
    <source>
        <dbReference type="Pfam" id="PF18096"/>
    </source>
</evidence>
<protein>
    <submittedName>
        <fullName evidence="3">RsmD family RNA methyltransferase</fullName>
    </submittedName>
</protein>
<dbReference type="GO" id="GO:0008168">
    <property type="term" value="F:methyltransferase activity"/>
    <property type="evidence" value="ECO:0007669"/>
    <property type="project" value="UniProtKB-KW"/>
</dbReference>
<feature type="domain" description="THUMP-like" evidence="1">
    <location>
        <begin position="323"/>
        <end position="392"/>
    </location>
</feature>
<accession>A0A974WMP6</accession>
<evidence type="ECO:0000259" key="2">
    <source>
        <dbReference type="Pfam" id="PF22013"/>
    </source>
</evidence>
<dbReference type="InterPro" id="IPR041497">
    <property type="entry name" value="Thump-like"/>
</dbReference>
<reference evidence="3" key="1">
    <citation type="submission" date="2021-02" db="EMBL/GenBank/DDBJ databases">
        <title>Fulvivirga sp. S481 isolated from sea water.</title>
        <authorList>
            <person name="Bae S.S."/>
            <person name="Baek K."/>
        </authorList>
    </citation>
    <scope>NUCLEOTIDE SEQUENCE</scope>
    <source>
        <strain evidence="3">S481</strain>
    </source>
</reference>
<dbReference type="RefSeq" id="WP_205722798.1">
    <property type="nucleotide sequence ID" value="NZ_CP070608.1"/>
</dbReference>
<keyword evidence="3" id="KW-0489">Methyltransferase</keyword>
<organism evidence="3 4">
    <name type="scientific">Fulvivirga lutea</name>
    <dbReference type="NCBI Taxonomy" id="2810512"/>
    <lineage>
        <taxon>Bacteria</taxon>
        <taxon>Pseudomonadati</taxon>
        <taxon>Bacteroidota</taxon>
        <taxon>Cytophagia</taxon>
        <taxon>Cytophagales</taxon>
        <taxon>Fulvivirgaceae</taxon>
        <taxon>Fulvivirga</taxon>
    </lineage>
</organism>
<dbReference type="Pfam" id="PF18096">
    <property type="entry name" value="Thump_like"/>
    <property type="match status" value="1"/>
</dbReference>
<evidence type="ECO:0000313" key="3">
    <source>
        <dbReference type="EMBL" id="QSE98283.1"/>
    </source>
</evidence>
<dbReference type="AlphaFoldDB" id="A0A974WMP6"/>
<dbReference type="InterPro" id="IPR029063">
    <property type="entry name" value="SAM-dependent_MTases_sf"/>
</dbReference>
<dbReference type="EMBL" id="CP070608">
    <property type="protein sequence ID" value="QSE98283.1"/>
    <property type="molecule type" value="Genomic_DNA"/>
</dbReference>
<evidence type="ECO:0000313" key="4">
    <source>
        <dbReference type="Proteomes" id="UP000662783"/>
    </source>
</evidence>
<dbReference type="Pfam" id="PF22013">
    <property type="entry name" value="PG_1098_Fer"/>
    <property type="match status" value="1"/>
</dbReference>
<proteinExistence type="predicted"/>
<dbReference type="CDD" id="cd02440">
    <property type="entry name" value="AdoMet_MTases"/>
    <property type="match status" value="1"/>
</dbReference>
<dbReference type="Proteomes" id="UP000662783">
    <property type="component" value="Chromosome"/>
</dbReference>
<dbReference type="SUPFAM" id="SSF53335">
    <property type="entry name" value="S-adenosyl-L-methionine-dependent methyltransferases"/>
    <property type="match status" value="1"/>
</dbReference>
<dbReference type="Gene3D" id="3.40.50.150">
    <property type="entry name" value="Vaccinia Virus protein VP39"/>
    <property type="match status" value="1"/>
</dbReference>
<dbReference type="Pfam" id="PF03602">
    <property type="entry name" value="Cons_hypoth95"/>
    <property type="match status" value="1"/>
</dbReference>
<feature type="domain" description="PG-1098 ferredoxin-like" evidence="2">
    <location>
        <begin position="279"/>
        <end position="322"/>
    </location>
</feature>
<gene>
    <name evidence="3" type="ORF">JR347_04170</name>
</gene>
<dbReference type="GO" id="GO:0032259">
    <property type="term" value="P:methylation"/>
    <property type="evidence" value="ECO:0007669"/>
    <property type="project" value="UniProtKB-KW"/>
</dbReference>
<dbReference type="InterPro" id="IPR054168">
    <property type="entry name" value="PG_1098_Fer"/>
</dbReference>
<keyword evidence="4" id="KW-1185">Reference proteome</keyword>
<sequence length="397" mass="44405">MIEGIINSKVQQFILENEYADPFELSLNHKEVEGVSIQLIAQQIAARKKAKSKLPTWYKTPQIIYPVKVSVEQSSSELTANYKATLGKGNSYIDLTAGMGVDTWALSQRFAKGICLEQNQELARQTEHNLKALGVANVVVIHTSAEDFLDGNTESFDLIYLDPARRDANARKVFTLEDCTPNIVELLPALKKHGNQILVKTAPLMDINLSIKSLHGVKEVHVVSVNNDCKEVLYLIDDHSNTEVKVVTVNLNGHAIEKFDFNLDKESELSVNYSPPKKYLFEPNASIMKAGGFKSIATYYNLDKLHANTHLYTSDKLAENFPGRTFQIDHLINYNKKEFHQLGIGNKANVATRNFKDSPEQIKKKLGVKDGGEIYLFAFTDISGKMKLAICSKVNKS</sequence>
<dbReference type="Gene3D" id="1.10.10.1110">
    <property type="entry name" value="Methyltransferase PG1098, N-terminal domain"/>
    <property type="match status" value="1"/>
</dbReference>